<dbReference type="Proteomes" id="UP001295794">
    <property type="component" value="Unassembled WGS sequence"/>
</dbReference>
<dbReference type="EMBL" id="CAVNYO010000118">
    <property type="protein sequence ID" value="CAK5267254.1"/>
    <property type="molecule type" value="Genomic_DNA"/>
</dbReference>
<proteinExistence type="predicted"/>
<reference evidence="2" key="1">
    <citation type="submission" date="2023-11" db="EMBL/GenBank/DDBJ databases">
        <authorList>
            <person name="De Vega J J."/>
            <person name="De Vega J J."/>
        </authorList>
    </citation>
    <scope>NUCLEOTIDE SEQUENCE</scope>
</reference>
<feature type="compositionally biased region" description="Basic and acidic residues" evidence="1">
    <location>
        <begin position="26"/>
        <end position="35"/>
    </location>
</feature>
<feature type="compositionally biased region" description="Basic and acidic residues" evidence="1">
    <location>
        <begin position="8"/>
        <end position="19"/>
    </location>
</feature>
<dbReference type="AlphaFoldDB" id="A0AAD2GZW6"/>
<comment type="caution">
    <text evidence="2">The sequence shown here is derived from an EMBL/GenBank/DDBJ whole genome shotgun (WGS) entry which is preliminary data.</text>
</comment>
<sequence length="66" mass="7749">RSSQRIRRTGEAVRVEKNQCGKRPHRCDSREEQGNRRVPQSRAKFEMYRNSRYNSTITAVTPVVIT</sequence>
<name>A0AAD2GZW6_9AGAR</name>
<evidence type="ECO:0000313" key="3">
    <source>
        <dbReference type="Proteomes" id="UP001295794"/>
    </source>
</evidence>
<protein>
    <submittedName>
        <fullName evidence="2">Uncharacterized protein</fullName>
    </submittedName>
</protein>
<evidence type="ECO:0000256" key="1">
    <source>
        <dbReference type="SAM" id="MobiDB-lite"/>
    </source>
</evidence>
<feature type="non-terminal residue" evidence="2">
    <location>
        <position position="1"/>
    </location>
</feature>
<organism evidence="2 3">
    <name type="scientific">Mycena citricolor</name>
    <dbReference type="NCBI Taxonomy" id="2018698"/>
    <lineage>
        <taxon>Eukaryota</taxon>
        <taxon>Fungi</taxon>
        <taxon>Dikarya</taxon>
        <taxon>Basidiomycota</taxon>
        <taxon>Agaricomycotina</taxon>
        <taxon>Agaricomycetes</taxon>
        <taxon>Agaricomycetidae</taxon>
        <taxon>Agaricales</taxon>
        <taxon>Marasmiineae</taxon>
        <taxon>Mycenaceae</taxon>
        <taxon>Mycena</taxon>
    </lineage>
</organism>
<feature type="region of interest" description="Disordered" evidence="1">
    <location>
        <begin position="1"/>
        <end position="41"/>
    </location>
</feature>
<accession>A0AAD2GZW6</accession>
<gene>
    <name evidence="2" type="ORF">MYCIT1_LOCUS9612</name>
</gene>
<keyword evidence="3" id="KW-1185">Reference proteome</keyword>
<evidence type="ECO:0000313" key="2">
    <source>
        <dbReference type="EMBL" id="CAK5267254.1"/>
    </source>
</evidence>